<dbReference type="EMBL" id="JACEIK010001331">
    <property type="protein sequence ID" value="MCD7468412.1"/>
    <property type="molecule type" value="Genomic_DNA"/>
</dbReference>
<keyword evidence="2" id="KW-1185">Reference proteome</keyword>
<proteinExistence type="predicted"/>
<dbReference type="Proteomes" id="UP000823775">
    <property type="component" value="Unassembled WGS sequence"/>
</dbReference>
<sequence>MAFSKGSFVLSARTGLNVRDRYIGREARPSITGRKGATITSCEANTDHKWNVKAECGLVGMYKGICGLKKMLAKHKIKTNQGADIAQAANPLVSGVRTRAQGAASNQALPISPLLTTEGPMEPLHFTFHYQVPPTPMSEKISNCLPK</sequence>
<protein>
    <submittedName>
        <fullName evidence="1">Uncharacterized protein</fullName>
    </submittedName>
</protein>
<comment type="caution">
    <text evidence="1">The sequence shown here is derived from an EMBL/GenBank/DDBJ whole genome shotgun (WGS) entry which is preliminary data.</text>
</comment>
<reference evidence="1 2" key="1">
    <citation type="journal article" date="2021" name="BMC Genomics">
        <title>Datura genome reveals duplications of psychoactive alkaloid biosynthetic genes and high mutation rate following tissue culture.</title>
        <authorList>
            <person name="Rajewski A."/>
            <person name="Carter-House D."/>
            <person name="Stajich J."/>
            <person name="Litt A."/>
        </authorList>
    </citation>
    <scope>NUCLEOTIDE SEQUENCE [LARGE SCALE GENOMIC DNA]</scope>
    <source>
        <strain evidence="1">AR-01</strain>
    </source>
</reference>
<accession>A0ABS8TAI2</accession>
<organism evidence="1 2">
    <name type="scientific">Datura stramonium</name>
    <name type="common">Jimsonweed</name>
    <name type="synonym">Common thornapple</name>
    <dbReference type="NCBI Taxonomy" id="4076"/>
    <lineage>
        <taxon>Eukaryota</taxon>
        <taxon>Viridiplantae</taxon>
        <taxon>Streptophyta</taxon>
        <taxon>Embryophyta</taxon>
        <taxon>Tracheophyta</taxon>
        <taxon>Spermatophyta</taxon>
        <taxon>Magnoliopsida</taxon>
        <taxon>eudicotyledons</taxon>
        <taxon>Gunneridae</taxon>
        <taxon>Pentapetalae</taxon>
        <taxon>asterids</taxon>
        <taxon>lamiids</taxon>
        <taxon>Solanales</taxon>
        <taxon>Solanaceae</taxon>
        <taxon>Solanoideae</taxon>
        <taxon>Datureae</taxon>
        <taxon>Datura</taxon>
    </lineage>
</organism>
<name>A0ABS8TAI2_DATST</name>
<evidence type="ECO:0000313" key="2">
    <source>
        <dbReference type="Proteomes" id="UP000823775"/>
    </source>
</evidence>
<evidence type="ECO:0000313" key="1">
    <source>
        <dbReference type="EMBL" id="MCD7468412.1"/>
    </source>
</evidence>
<gene>
    <name evidence="1" type="ORF">HAX54_006578</name>
</gene>